<feature type="transmembrane region" description="Helical" evidence="1">
    <location>
        <begin position="332"/>
        <end position="359"/>
    </location>
</feature>
<dbReference type="SMART" id="SM00044">
    <property type="entry name" value="CYCc"/>
    <property type="match status" value="1"/>
</dbReference>
<feature type="transmembrane region" description="Helical" evidence="1">
    <location>
        <begin position="366"/>
        <end position="384"/>
    </location>
</feature>
<dbReference type="GO" id="GO:0006171">
    <property type="term" value="P:cAMP biosynthetic process"/>
    <property type="evidence" value="ECO:0007669"/>
    <property type="project" value="TreeGrafter"/>
</dbReference>
<keyword evidence="4" id="KW-1185">Reference proteome</keyword>
<dbReference type="PROSITE" id="PS50125">
    <property type="entry name" value="GUANYLATE_CYCLASE_2"/>
    <property type="match status" value="1"/>
</dbReference>
<dbReference type="Pfam" id="PF05226">
    <property type="entry name" value="CHASE2"/>
    <property type="match status" value="1"/>
</dbReference>
<dbReference type="SMART" id="SM01080">
    <property type="entry name" value="CHASE2"/>
    <property type="match status" value="1"/>
</dbReference>
<dbReference type="InterPro" id="IPR001054">
    <property type="entry name" value="A/G_cyclase"/>
</dbReference>
<sequence length="652" mass="67853">MMWRRWAVPLSALAVALLLVLGLSVVAPEARARLVTFGEDAALAYSGWAQDAPNRVVIVNIDSASLQEVGPWPWRRKLIAMMVKAVGRAGASAVAVDILFAGADTRSPAAMARALAQATGRTELARTVPGPDDDQLFAAAMTSTPTVLGFALAPAGGATPRSAPVLMPAGAAEGFWAAAGAEAADTTLAAAAAGQGALAILTEPDGVVRRVPVVVSIEGAALPGLALEASRVVSGAPFIRLDPIAGRFAAGAVQGRMDARGFLRLLPRGRPGRGPISVSAADVLAGRFDPDQFRGRLVMIGGSAPEIGAIRSLPWGETAATVEIQARAAQQMLLGLTPVSASAGMVWGSVALAVVLSALIPLAPPILAVLGLLAGVGAFVMLSLRLAQDLILFDPVFPGTVLLLSGLCGLVASFAISRRQAARIRQRFEQHLAPQVVARIVKAPHLMKQSGERRVVTALFTDLEGFSAMTRRTGPERLIEMLDQYFEGITAIILRHGGMVDKIVGDAVHVLFNAPIDQPDHALSALRCATEIATWSEALRQRPDLAADGFGRTRIGIETGPAVVGDVGRGAKLDYTAHGDVINTAARLEAMNKELGTTICVGPGTASLCPPGMLRAIGRVSIRGIGDGVEVFTTLGPDPPGFALLRKEHAKR</sequence>
<dbReference type="GO" id="GO:0035556">
    <property type="term" value="P:intracellular signal transduction"/>
    <property type="evidence" value="ECO:0007669"/>
    <property type="project" value="InterPro"/>
</dbReference>
<name>A0A4S3M771_9RHOB</name>
<dbReference type="PANTHER" id="PTHR43081">
    <property type="entry name" value="ADENYLATE CYCLASE, TERMINAL-DIFFERENTIATION SPECIFIC-RELATED"/>
    <property type="match status" value="1"/>
</dbReference>
<evidence type="ECO:0000259" key="2">
    <source>
        <dbReference type="PROSITE" id="PS50125"/>
    </source>
</evidence>
<dbReference type="Pfam" id="PF00211">
    <property type="entry name" value="Guanylate_cyc"/>
    <property type="match status" value="1"/>
</dbReference>
<dbReference type="InterPro" id="IPR029787">
    <property type="entry name" value="Nucleotide_cyclase"/>
</dbReference>
<dbReference type="OrthoDB" id="9789782at2"/>
<evidence type="ECO:0000256" key="1">
    <source>
        <dbReference type="SAM" id="Phobius"/>
    </source>
</evidence>
<proteinExistence type="predicted"/>
<dbReference type="RefSeq" id="WP_136339987.1">
    <property type="nucleotide sequence ID" value="NZ_SSMD01000007.1"/>
</dbReference>
<organism evidence="3 4">
    <name type="scientific">Thalassobius vesicularis</name>
    <dbReference type="NCBI Taxonomy" id="1294297"/>
    <lineage>
        <taxon>Bacteria</taxon>
        <taxon>Pseudomonadati</taxon>
        <taxon>Pseudomonadota</taxon>
        <taxon>Alphaproteobacteria</taxon>
        <taxon>Rhodobacterales</taxon>
        <taxon>Roseobacteraceae</taxon>
        <taxon>Thalassovita</taxon>
    </lineage>
</organism>
<evidence type="ECO:0000313" key="4">
    <source>
        <dbReference type="Proteomes" id="UP000306113"/>
    </source>
</evidence>
<gene>
    <name evidence="3" type="ORF">E7681_14265</name>
</gene>
<comment type="caution">
    <text evidence="3">The sequence shown here is derived from an EMBL/GenBank/DDBJ whole genome shotgun (WGS) entry which is preliminary data.</text>
</comment>
<reference evidence="3 4" key="1">
    <citation type="submission" date="2019-04" db="EMBL/GenBank/DDBJ databases">
        <title>Draft genome sequence of Youngimonas vesicularis.</title>
        <authorList>
            <person name="Hameed A."/>
        </authorList>
    </citation>
    <scope>NUCLEOTIDE SEQUENCE [LARGE SCALE GENOMIC DNA]</scope>
    <source>
        <strain evidence="3 4">CC-AMW-E</strain>
    </source>
</reference>
<feature type="domain" description="Guanylate cyclase" evidence="2">
    <location>
        <begin position="457"/>
        <end position="589"/>
    </location>
</feature>
<dbReference type="SUPFAM" id="SSF55073">
    <property type="entry name" value="Nucleotide cyclase"/>
    <property type="match status" value="1"/>
</dbReference>
<evidence type="ECO:0000313" key="3">
    <source>
        <dbReference type="EMBL" id="THD72589.1"/>
    </source>
</evidence>
<keyword evidence="1" id="KW-1133">Transmembrane helix</keyword>
<feature type="transmembrane region" description="Helical" evidence="1">
    <location>
        <begin position="396"/>
        <end position="417"/>
    </location>
</feature>
<keyword evidence="1" id="KW-0812">Transmembrane</keyword>
<accession>A0A4S3M771</accession>
<dbReference type="Gene3D" id="3.30.70.1230">
    <property type="entry name" value="Nucleotide cyclase"/>
    <property type="match status" value="1"/>
</dbReference>
<dbReference type="CDD" id="cd07302">
    <property type="entry name" value="CHD"/>
    <property type="match status" value="1"/>
</dbReference>
<dbReference type="Proteomes" id="UP000306113">
    <property type="component" value="Unassembled WGS sequence"/>
</dbReference>
<dbReference type="EMBL" id="SSMD01000007">
    <property type="protein sequence ID" value="THD72589.1"/>
    <property type="molecule type" value="Genomic_DNA"/>
</dbReference>
<dbReference type="PANTHER" id="PTHR43081:SF20">
    <property type="entry name" value="TWO-COMPONENT RESPONSE REGULATOR"/>
    <property type="match status" value="1"/>
</dbReference>
<dbReference type="GO" id="GO:0004016">
    <property type="term" value="F:adenylate cyclase activity"/>
    <property type="evidence" value="ECO:0007669"/>
    <property type="project" value="UniProtKB-ARBA"/>
</dbReference>
<protein>
    <submittedName>
        <fullName evidence="3">Adenylate/guanylate cyclase domain-containing protein</fullName>
    </submittedName>
</protein>
<dbReference type="InterPro" id="IPR050697">
    <property type="entry name" value="Adenylyl/Guanylyl_Cyclase_3/4"/>
</dbReference>
<dbReference type="AlphaFoldDB" id="A0A4S3M771"/>
<keyword evidence="1" id="KW-0472">Membrane</keyword>
<dbReference type="InterPro" id="IPR007890">
    <property type="entry name" value="CHASE2"/>
</dbReference>